<proteinExistence type="inferred from homology"/>
<dbReference type="VEuPathDB" id="FungiDB:B1J91_M09669g"/>
<evidence type="ECO:0000256" key="4">
    <source>
        <dbReference type="ARBA" id="ARBA00022807"/>
    </source>
</evidence>
<keyword evidence="2 6" id="KW-0645">Protease</keyword>
<comment type="caution">
    <text evidence="6">The sequence shown here is derived from an EMBL/GenBank/DDBJ whole genome shotgun (WGS) entry which is preliminary data.</text>
</comment>
<gene>
    <name evidence="6" type="ORF">AO440_004269</name>
</gene>
<evidence type="ECO:0000256" key="1">
    <source>
        <dbReference type="ARBA" id="ARBA00010193"/>
    </source>
</evidence>
<dbReference type="GO" id="GO:0006508">
    <property type="term" value="P:proteolysis"/>
    <property type="evidence" value="ECO:0007669"/>
    <property type="project" value="UniProtKB-KW"/>
</dbReference>
<dbReference type="GO" id="GO:0004197">
    <property type="term" value="F:cysteine-type endopeptidase activity"/>
    <property type="evidence" value="ECO:0007669"/>
    <property type="project" value="TreeGrafter"/>
</dbReference>
<accession>A0A0W0CG27</accession>
<dbReference type="AlphaFoldDB" id="A0A0W0CG27"/>
<evidence type="ECO:0000256" key="5">
    <source>
        <dbReference type="ARBA" id="ARBA00042255"/>
    </source>
</evidence>
<name>A0A0W0CG27_CANGB</name>
<dbReference type="PANTHER" id="PTHR46143:SF1">
    <property type="entry name" value="CALPAIN-7"/>
    <property type="match status" value="1"/>
</dbReference>
<dbReference type="VEuPathDB" id="FungiDB:CAGL0M09669g"/>
<dbReference type="OMA" id="GWLPQII"/>
<dbReference type="InterPro" id="IPR038765">
    <property type="entry name" value="Papain-like_cys_pep_sf"/>
</dbReference>
<reference evidence="6 7" key="1">
    <citation type="submission" date="2015-10" db="EMBL/GenBank/DDBJ databases">
        <title>Draft genomes sequences of Candida glabrata isolates 1A, 1B, 2A, 2B, 3A and 3B.</title>
        <authorList>
            <person name="Haavelsrud O.E."/>
            <person name="Gaustad P."/>
        </authorList>
    </citation>
    <scope>NUCLEOTIDE SEQUENCE [LARGE SCALE GENOMIC DNA]</scope>
    <source>
        <strain evidence="6">910700640</strain>
    </source>
</reference>
<dbReference type="VEuPathDB" id="FungiDB:GWK60_M09625"/>
<protein>
    <recommendedName>
        <fullName evidence="5">Cysteine protease RIM13</fullName>
    </recommendedName>
</protein>
<dbReference type="PhylomeDB" id="A0A0W0CG27"/>
<comment type="similarity">
    <text evidence="1">Belongs to the peptidase C2 family. PalB/RIM13 subfamily.</text>
</comment>
<evidence type="ECO:0000313" key="7">
    <source>
        <dbReference type="Proteomes" id="UP000054886"/>
    </source>
</evidence>
<dbReference type="SUPFAM" id="SSF54001">
    <property type="entry name" value="Cysteine proteinases"/>
    <property type="match status" value="1"/>
</dbReference>
<evidence type="ECO:0000256" key="2">
    <source>
        <dbReference type="ARBA" id="ARBA00022670"/>
    </source>
</evidence>
<dbReference type="SMR" id="A0A0W0CG27"/>
<sequence>MNVDRCWEQYYKTLKLIYLEENKETCQREIDHLVDTAIELKEKTYSNAVLDLGRQFREVCPKARIMWKTSSIAGNFYPPISISDIYSPVIANVFDQTTRLECRRQEYSLRMPLQEEPNFTGIQQHAQVSDCSLVVSLININRYKTTMPVVKQVAENLYATNLYFNGAQRRLVLVSTENIPTMQDDPTKQMSVHSANKINKILELGLLKLTSLSYHSEGSNTAIDTYRLCGWIPDISSINEFNFLKVHKAFSRGECLIAMGTGGFVPKENIFGVKLRKYHDYAVLDIDMINEVVTLRDPLISDTLLTINFDSIRKYFLQVYCNWDSSKLFMFTKDTQIFYSDKKFNPYQTLAGKPTFYLKNNSDRDEYAWVLLEFHLDKNNNTTAYLQEIPDRISTVRLGYNDNSAETGFQLIKIRLKPKQCIWYFCYSSTDKMLTFHTYSTSSDVVFVRSKMPGCDFDVTECAILPENIVPMQYPNHSETDIYYLASIDFSIEGEPGITIITDMVVCLETDDDLVNFQMFHWDDLDFNSPIYDEFYMNERMFEKKDLPLTSGERYRIVASTARPPISKGYQCAVSGINIHADYPCSYKLRESDVRYNSMMFKLPHVFTLASTGITKISLVNRNKYNKVFMRIYPQTQEDYRYNYRVISADTGEDLVKPGNNIQKLYGGIVIKEFLVSDQTNLELHLSFQDNGRVPVELKCQLYVGSVKIITLS</sequence>
<organism evidence="6 7">
    <name type="scientific">Candida glabrata</name>
    <name type="common">Yeast</name>
    <name type="synonym">Torulopsis glabrata</name>
    <dbReference type="NCBI Taxonomy" id="5478"/>
    <lineage>
        <taxon>Eukaryota</taxon>
        <taxon>Fungi</taxon>
        <taxon>Dikarya</taxon>
        <taxon>Ascomycota</taxon>
        <taxon>Saccharomycotina</taxon>
        <taxon>Saccharomycetes</taxon>
        <taxon>Saccharomycetales</taxon>
        <taxon>Saccharomycetaceae</taxon>
        <taxon>Nakaseomyces</taxon>
    </lineage>
</organism>
<keyword evidence="3" id="KW-0378">Hydrolase</keyword>
<evidence type="ECO:0000313" key="6">
    <source>
        <dbReference type="EMBL" id="KTB01944.1"/>
    </source>
</evidence>
<dbReference type="VEuPathDB" id="FungiDB:GVI51_M09647"/>
<dbReference type="EMBL" id="LLZZ01000128">
    <property type="protein sequence ID" value="KTB01944.1"/>
    <property type="molecule type" value="Genomic_DNA"/>
</dbReference>
<keyword evidence="4" id="KW-0788">Thiol protease</keyword>
<dbReference type="InterPro" id="IPR051297">
    <property type="entry name" value="PalB/RIM13"/>
</dbReference>
<evidence type="ECO:0000256" key="3">
    <source>
        <dbReference type="ARBA" id="ARBA00022801"/>
    </source>
</evidence>
<dbReference type="Proteomes" id="UP000054886">
    <property type="component" value="Unassembled WGS sequence"/>
</dbReference>
<dbReference type="PANTHER" id="PTHR46143">
    <property type="entry name" value="CALPAIN-7"/>
    <property type="match status" value="1"/>
</dbReference>